<dbReference type="InterPro" id="IPR027790">
    <property type="entry name" value="AdoMet_synthase_2_family"/>
</dbReference>
<dbReference type="EMBL" id="CP000252">
    <property type="protein sequence ID" value="ABC76347.1"/>
    <property type="molecule type" value="Genomic_DNA"/>
</dbReference>
<dbReference type="Pfam" id="PF01941">
    <property type="entry name" value="AdoMet_Synthase"/>
    <property type="match status" value="1"/>
</dbReference>
<dbReference type="PANTHER" id="PTHR36697:SF1">
    <property type="entry name" value="S-ADENOSYLMETHIONINE SYNTHASE"/>
    <property type="match status" value="1"/>
</dbReference>
<dbReference type="Proteomes" id="UP000001933">
    <property type="component" value="Chromosome"/>
</dbReference>
<accession>Q2LQ00</accession>
<proteinExistence type="inferred from homology"/>
<dbReference type="HOGENOM" id="CLU_057642_0_0_7"/>
<dbReference type="Gene3D" id="3.30.300.10">
    <property type="match status" value="1"/>
</dbReference>
<keyword evidence="3" id="KW-1185">Reference proteome</keyword>
<dbReference type="STRING" id="56780.SYN_00253"/>
<dbReference type="Gene3D" id="3.30.300.340">
    <property type="entry name" value="S-adenosylmethionine synthetase, N-terminal domain"/>
    <property type="match status" value="1"/>
</dbReference>
<gene>
    <name evidence="2" type="ORF">SYN_00253</name>
</gene>
<protein>
    <submittedName>
        <fullName evidence="2">S-adenosylmethionine synthetase</fullName>
        <ecNumber evidence="2">2.5.1.6</ecNumber>
    </submittedName>
</protein>
<dbReference type="KEGG" id="sat:SYN_00253"/>
<dbReference type="GO" id="GO:0004478">
    <property type="term" value="F:methionine adenosyltransferase activity"/>
    <property type="evidence" value="ECO:0007669"/>
    <property type="project" value="UniProtKB-EC"/>
</dbReference>
<dbReference type="eggNOG" id="COG1812">
    <property type="taxonomic scope" value="Bacteria"/>
</dbReference>
<sequence>MRHCRKGRRGRFLHNFCSRTKEGTDMILVETLKGKSVTEHRVEIVERKGIGHPDYMCDSIMEAISVALSQEYIREFGTVLHHNIDKGLLTAGRVEKNFGGGQVLEPMELIIGDRATLHVAGRKIPVVEIAVDTAKQWIRSHMRFIDPDRHLKCRVVLSPGSEELTDIFTRPGKVRAANDTSAAVGYYPLSPAEKVVLNLERQLNSSEFKKIHPETGEDIKIMGLRNGKTLELTVAMPLIASFVSSEKDYFERKMIIQKEMEQMLGGLPEFKGINVHYNNLDERGRGLGGVYLSLLGTSAEDADSGQVGRGNRVNGLISVNRPLGTEAAAGKNPVSHVGKIYNILAHKIAREIYENIEGIKEVYVLLLSRIGTPVDSPQMATAQVLLERGRGIDEVAKRTEEIFEKEFSEINGFCEELSAGKYSVC</sequence>
<dbReference type="PANTHER" id="PTHR36697">
    <property type="entry name" value="S-ADENOSYLMETHIONINE SYNTHASE"/>
    <property type="match status" value="1"/>
</dbReference>
<keyword evidence="2" id="KW-0808">Transferase</keyword>
<evidence type="ECO:0000313" key="3">
    <source>
        <dbReference type="Proteomes" id="UP000001933"/>
    </source>
</evidence>
<comment type="similarity">
    <text evidence="1">Belongs to the AdoMet synthetase 2 family.</text>
</comment>
<organism evidence="2 3">
    <name type="scientific">Syntrophus aciditrophicus (strain SB)</name>
    <dbReference type="NCBI Taxonomy" id="56780"/>
    <lineage>
        <taxon>Bacteria</taxon>
        <taxon>Pseudomonadati</taxon>
        <taxon>Thermodesulfobacteriota</taxon>
        <taxon>Syntrophia</taxon>
        <taxon>Syntrophales</taxon>
        <taxon>Syntrophaceae</taxon>
        <taxon>Syntrophus</taxon>
    </lineage>
</organism>
<reference evidence="2 3" key="1">
    <citation type="journal article" date="2007" name="Proc. Natl. Acad. Sci. U.S.A.">
        <title>The genome of Syntrophus aciditrophicus: life at the thermodynamic limit of microbial growth.</title>
        <authorList>
            <person name="McInerney M.J."/>
            <person name="Rohlin L."/>
            <person name="Mouttaki H."/>
            <person name="Kim U."/>
            <person name="Krupp R.S."/>
            <person name="Rios-Hernandez L."/>
            <person name="Sieber J."/>
            <person name="Struchtemeyer C.G."/>
            <person name="Bhattacharyya A."/>
            <person name="Campbell J.W."/>
            <person name="Gunsalus R.P."/>
        </authorList>
    </citation>
    <scope>NUCLEOTIDE SEQUENCE [LARGE SCALE GENOMIC DNA]</scope>
    <source>
        <strain evidence="2 3">SB</strain>
    </source>
</reference>
<evidence type="ECO:0000256" key="1">
    <source>
        <dbReference type="ARBA" id="ARBA00006892"/>
    </source>
</evidence>
<dbReference type="InterPro" id="IPR042544">
    <property type="entry name" value="AdoMet_synthase_3"/>
</dbReference>
<dbReference type="AlphaFoldDB" id="Q2LQ00"/>
<dbReference type="Gene3D" id="3.30.300.280">
    <property type="entry name" value="S-adenosylmethionine synthetase, C-terminal domain"/>
    <property type="match status" value="1"/>
</dbReference>
<dbReference type="NCBIfam" id="NF003363">
    <property type="entry name" value="PRK04439.1-2"/>
    <property type="match status" value="1"/>
</dbReference>
<name>Q2LQ00_SYNAS</name>
<dbReference type="InterPro" id="IPR042543">
    <property type="entry name" value="AdoMet_synthase_2"/>
</dbReference>
<dbReference type="InParanoid" id="Q2LQ00"/>
<evidence type="ECO:0000313" key="2">
    <source>
        <dbReference type="EMBL" id="ABC76347.1"/>
    </source>
</evidence>
<dbReference type="EC" id="2.5.1.6" evidence="2"/>